<dbReference type="InterPro" id="IPR006602">
    <property type="entry name" value="DM10_dom"/>
</dbReference>
<keyword evidence="8" id="KW-0966">Cell projection</keyword>
<dbReference type="GO" id="GO:0007052">
    <property type="term" value="P:mitotic spindle organization"/>
    <property type="evidence" value="ECO:0007669"/>
    <property type="project" value="TreeGrafter"/>
</dbReference>
<keyword evidence="3" id="KW-0677">Repeat</keyword>
<feature type="domain" description="EF-hand" evidence="9">
    <location>
        <begin position="584"/>
        <end position="619"/>
    </location>
</feature>
<dbReference type="PANTHER" id="PTHR12086">
    <property type="entry name" value="EF-HAND DOMAIN C-TERMINAL CONTAINING PROTEIN"/>
    <property type="match status" value="1"/>
</dbReference>
<dbReference type="InterPro" id="IPR011992">
    <property type="entry name" value="EF-hand-dom_pair"/>
</dbReference>
<dbReference type="PROSITE" id="PS00018">
    <property type="entry name" value="EF_HAND_1"/>
    <property type="match status" value="1"/>
</dbReference>
<name>A0A7S4RM39_9DINO</name>
<dbReference type="SMART" id="SM00676">
    <property type="entry name" value="DM10"/>
    <property type="match status" value="3"/>
</dbReference>
<dbReference type="FunFam" id="2.30.29.170:FF:000004">
    <property type="entry name" value="EF-hand domain containing 2"/>
    <property type="match status" value="1"/>
</dbReference>
<keyword evidence="2" id="KW-0963">Cytoplasm</keyword>
<accession>A0A7S4RM39</accession>
<dbReference type="Gene3D" id="1.10.238.10">
    <property type="entry name" value="EF-hand"/>
    <property type="match status" value="1"/>
</dbReference>
<feature type="domain" description="DM10" evidence="10">
    <location>
        <begin position="94"/>
        <end position="198"/>
    </location>
</feature>
<dbReference type="EMBL" id="HBNR01053240">
    <property type="protein sequence ID" value="CAE4618512.1"/>
    <property type="molecule type" value="Transcribed_RNA"/>
</dbReference>
<evidence type="ECO:0000256" key="4">
    <source>
        <dbReference type="ARBA" id="ARBA00022837"/>
    </source>
</evidence>
<dbReference type="Gene3D" id="2.30.29.170">
    <property type="match status" value="3"/>
</dbReference>
<gene>
    <name evidence="11" type="ORF">AMON00008_LOCUS37365</name>
</gene>
<proteinExistence type="predicted"/>
<dbReference type="Pfam" id="PF13499">
    <property type="entry name" value="EF-hand_7"/>
    <property type="match status" value="1"/>
</dbReference>
<dbReference type="InterPro" id="IPR002048">
    <property type="entry name" value="EF_hand_dom"/>
</dbReference>
<dbReference type="AlphaFoldDB" id="A0A7S4RM39"/>
<evidence type="ECO:0000313" key="11">
    <source>
        <dbReference type="EMBL" id="CAE4618512.1"/>
    </source>
</evidence>
<dbReference type="GO" id="GO:0005930">
    <property type="term" value="C:axoneme"/>
    <property type="evidence" value="ECO:0007669"/>
    <property type="project" value="TreeGrafter"/>
</dbReference>
<evidence type="ECO:0000256" key="7">
    <source>
        <dbReference type="ARBA" id="ARBA00023212"/>
    </source>
</evidence>
<dbReference type="SUPFAM" id="SSF47473">
    <property type="entry name" value="EF-hand"/>
    <property type="match status" value="1"/>
</dbReference>
<evidence type="ECO:0000259" key="10">
    <source>
        <dbReference type="PROSITE" id="PS51336"/>
    </source>
</evidence>
<keyword evidence="4" id="KW-0106">Calcium</keyword>
<dbReference type="InterPro" id="IPR040193">
    <property type="entry name" value="EFHC1/EFHC2/EFHB"/>
</dbReference>
<reference evidence="11" key="1">
    <citation type="submission" date="2021-01" db="EMBL/GenBank/DDBJ databases">
        <authorList>
            <person name="Corre E."/>
            <person name="Pelletier E."/>
            <person name="Niang G."/>
            <person name="Scheremetjew M."/>
            <person name="Finn R."/>
            <person name="Kale V."/>
            <person name="Holt S."/>
            <person name="Cochrane G."/>
            <person name="Meng A."/>
            <person name="Brown T."/>
            <person name="Cohen L."/>
        </authorList>
    </citation>
    <scope>NUCLEOTIDE SEQUENCE</scope>
    <source>
        <strain evidence="11">CCMP3105</strain>
    </source>
</reference>
<evidence type="ECO:0000256" key="3">
    <source>
        <dbReference type="ARBA" id="ARBA00022737"/>
    </source>
</evidence>
<keyword evidence="7" id="KW-0206">Cytoskeleton</keyword>
<evidence type="ECO:0000256" key="6">
    <source>
        <dbReference type="ARBA" id="ARBA00023069"/>
    </source>
</evidence>
<feature type="domain" description="DM10" evidence="10">
    <location>
        <begin position="255"/>
        <end position="370"/>
    </location>
</feature>
<evidence type="ECO:0008006" key="12">
    <source>
        <dbReference type="Google" id="ProtNLM"/>
    </source>
</evidence>
<dbReference type="GO" id="GO:0000281">
    <property type="term" value="P:mitotic cytokinesis"/>
    <property type="evidence" value="ECO:0007669"/>
    <property type="project" value="TreeGrafter"/>
</dbReference>
<dbReference type="PANTHER" id="PTHR12086:SF9">
    <property type="entry name" value="EF-HAND DOMAIN-CONTAINING PROTEIN 1"/>
    <property type="match status" value="1"/>
</dbReference>
<organism evidence="11">
    <name type="scientific">Alexandrium monilatum</name>
    <dbReference type="NCBI Taxonomy" id="311494"/>
    <lineage>
        <taxon>Eukaryota</taxon>
        <taxon>Sar</taxon>
        <taxon>Alveolata</taxon>
        <taxon>Dinophyceae</taxon>
        <taxon>Gonyaulacales</taxon>
        <taxon>Pyrocystaceae</taxon>
        <taxon>Alexandrium</taxon>
    </lineage>
</organism>
<dbReference type="SMART" id="SM00054">
    <property type="entry name" value="EFh"/>
    <property type="match status" value="2"/>
</dbReference>
<dbReference type="CDD" id="cd00051">
    <property type="entry name" value="EFh"/>
    <property type="match status" value="1"/>
</dbReference>
<keyword evidence="5" id="KW-0282">Flagellum</keyword>
<dbReference type="GO" id="GO:0060285">
    <property type="term" value="P:cilium-dependent cell motility"/>
    <property type="evidence" value="ECO:0007669"/>
    <property type="project" value="TreeGrafter"/>
</dbReference>
<protein>
    <recommendedName>
        <fullName evidence="12">Calmodulin</fullName>
    </recommendedName>
</protein>
<sequence length="745" mass="86457">MAAADLRMLPSLPGFSYPQFKDAHHKNQTWNVVNSQRVEAKPGLTHDRPRFVKAARPPDTWRSGSLPDSHTRTVFKNSVPQSDQCELPVWDAYDRHVLRFYGFFKEAVVETNLENHRVRRVAIYYYLEDDTCQVIEPRQDNSGIPQGQLIRRHRFPARGGGYIKPEDLQVGETFQIYGKSIVITDCDDFTRTYYTQAGMEQGPSIPEETDPFMQTREAIKQTTAAQPRTYEKLYREVMLGGGHINADMQQFLENDGKVLRFFAVMDDVSTPQFERRPFVILFFLADDQLEIREMYPLNCGRDNFPIFFRKAKMPMGEYRVHGPQSAPRKKSEFVHGHDFAVGMNVTLLGNYHFFIYDADEFTRAYFREEIGMPLDPRISVEMPERAVPRAATPPYTGYGSWDDSMASVTHLIPKAPQKDFKKMYNHDGKILRFKARFVNPKEEDTDRVFVLSFNLADDTLSIHEPPQRNLGIVTGKFLEKGVHVNQLTGRLVEPADLVPGNIVKVYNHEFEILDTDEYTAKMFADPNTRHQQFDLEAVLQKLRESMRQQYPLVRDIFRRFDGDHDGVMTLEEFWTALEKFGFKLSREEVVQIMRHFDSRQDGQVSYNEFCDALLDEDYHTHMMKQKPRLDKNYDGAYSGRADTKTIERIETAEMRRAVRLIGEVIYKKRNILTRLFKEFGHITHKSTVSSEEVQKALHQIGHSFDIGDVQRLILYVLPGADLDCVGYIELFKAVMATFHDLAFHR</sequence>
<dbReference type="GO" id="GO:0043014">
    <property type="term" value="F:alpha-tubulin binding"/>
    <property type="evidence" value="ECO:0007669"/>
    <property type="project" value="TreeGrafter"/>
</dbReference>
<evidence type="ECO:0000256" key="8">
    <source>
        <dbReference type="ARBA" id="ARBA00023273"/>
    </source>
</evidence>
<feature type="domain" description="DM10" evidence="10">
    <location>
        <begin position="427"/>
        <end position="527"/>
    </location>
</feature>
<keyword evidence="6" id="KW-0969">Cilium</keyword>
<dbReference type="GO" id="GO:0072686">
    <property type="term" value="C:mitotic spindle"/>
    <property type="evidence" value="ECO:0007669"/>
    <property type="project" value="TreeGrafter"/>
</dbReference>
<dbReference type="PROSITE" id="PS50222">
    <property type="entry name" value="EF_HAND_2"/>
    <property type="match status" value="2"/>
</dbReference>
<evidence type="ECO:0000259" key="9">
    <source>
        <dbReference type="PROSITE" id="PS50222"/>
    </source>
</evidence>
<evidence type="ECO:0000256" key="5">
    <source>
        <dbReference type="ARBA" id="ARBA00022846"/>
    </source>
</evidence>
<dbReference type="PROSITE" id="PS51336">
    <property type="entry name" value="DM10"/>
    <property type="match status" value="3"/>
</dbReference>
<dbReference type="InterPro" id="IPR018247">
    <property type="entry name" value="EF_Hand_1_Ca_BS"/>
</dbReference>
<evidence type="ECO:0000256" key="1">
    <source>
        <dbReference type="ARBA" id="ARBA00004611"/>
    </source>
</evidence>
<dbReference type="Pfam" id="PF06565">
    <property type="entry name" value="DM10_dom"/>
    <property type="match status" value="3"/>
</dbReference>
<comment type="subcellular location">
    <subcellularLocation>
        <location evidence="1">Cytoplasm</location>
        <location evidence="1">Cytoskeleton</location>
        <location evidence="1">Flagellum axoneme</location>
    </subcellularLocation>
</comment>
<feature type="domain" description="EF-hand" evidence="9">
    <location>
        <begin position="548"/>
        <end position="583"/>
    </location>
</feature>
<dbReference type="GO" id="GO:0005509">
    <property type="term" value="F:calcium ion binding"/>
    <property type="evidence" value="ECO:0007669"/>
    <property type="project" value="InterPro"/>
</dbReference>
<evidence type="ECO:0000256" key="2">
    <source>
        <dbReference type="ARBA" id="ARBA00022490"/>
    </source>
</evidence>